<accession>A0A8J2XJF9</accession>
<evidence type="ECO:0000313" key="4">
    <source>
        <dbReference type="Proteomes" id="UP000616114"/>
    </source>
</evidence>
<keyword evidence="4" id="KW-1185">Reference proteome</keyword>
<dbReference type="EMBL" id="BMFY01000002">
    <property type="protein sequence ID" value="GGA06199.1"/>
    <property type="molecule type" value="Genomic_DNA"/>
</dbReference>
<comment type="caution">
    <text evidence="3">The sequence shown here is derived from an EMBL/GenBank/DDBJ whole genome shotgun (WGS) entry which is preliminary data.</text>
</comment>
<name>A0A8J2XJF9_9MICO</name>
<dbReference type="InterPro" id="IPR006016">
    <property type="entry name" value="UspA"/>
</dbReference>
<dbReference type="InterPro" id="IPR014729">
    <property type="entry name" value="Rossmann-like_a/b/a_fold"/>
</dbReference>
<dbReference type="SUPFAM" id="SSF52402">
    <property type="entry name" value="Adenine nucleotide alpha hydrolases-like"/>
    <property type="match status" value="1"/>
</dbReference>
<comment type="similarity">
    <text evidence="1">Belongs to the universal stress protein A family.</text>
</comment>
<evidence type="ECO:0000256" key="1">
    <source>
        <dbReference type="ARBA" id="ARBA00008791"/>
    </source>
</evidence>
<dbReference type="AlphaFoldDB" id="A0A8J2XJF9"/>
<reference evidence="3" key="1">
    <citation type="journal article" date="2014" name="Int. J. Syst. Evol. Microbiol.">
        <title>Complete genome sequence of Corynebacterium casei LMG S-19264T (=DSM 44701T), isolated from a smear-ripened cheese.</title>
        <authorList>
            <consortium name="US DOE Joint Genome Institute (JGI-PGF)"/>
            <person name="Walter F."/>
            <person name="Albersmeier A."/>
            <person name="Kalinowski J."/>
            <person name="Ruckert C."/>
        </authorList>
    </citation>
    <scope>NUCLEOTIDE SEQUENCE</scope>
    <source>
        <strain evidence="3">CGMCC 1.12785</strain>
    </source>
</reference>
<dbReference type="InterPro" id="IPR006015">
    <property type="entry name" value="Universal_stress_UspA"/>
</dbReference>
<feature type="domain" description="UspA" evidence="2">
    <location>
        <begin position="2"/>
        <end position="127"/>
    </location>
</feature>
<evidence type="ECO:0000259" key="2">
    <source>
        <dbReference type="Pfam" id="PF00582"/>
    </source>
</evidence>
<dbReference type="CDD" id="cd00293">
    <property type="entry name" value="USP-like"/>
    <property type="match status" value="1"/>
</dbReference>
<gene>
    <name evidence="3" type="ORF">GCM10011333_06430</name>
</gene>
<sequence>MTIVIGYLPAPEGEAALDVGFAEAKLRGLDVVVINSPRRGADGVTALSAEDIAALEARGTESGVGVTVLQPGHEDDLVGVFNDTVAEYGSTMIVIGLRKRTAVGKFILGSQAQRILLEADVPVLTVKA</sequence>
<reference evidence="3" key="2">
    <citation type="submission" date="2020-09" db="EMBL/GenBank/DDBJ databases">
        <authorList>
            <person name="Sun Q."/>
            <person name="Zhou Y."/>
        </authorList>
    </citation>
    <scope>NUCLEOTIDE SEQUENCE</scope>
    <source>
        <strain evidence="3">CGMCC 1.12785</strain>
    </source>
</reference>
<protein>
    <submittedName>
        <fullName evidence="3">Universal stress protein UspA</fullName>
    </submittedName>
</protein>
<dbReference type="PRINTS" id="PR01438">
    <property type="entry name" value="UNVRSLSTRESS"/>
</dbReference>
<evidence type="ECO:0000313" key="3">
    <source>
        <dbReference type="EMBL" id="GGA06199.1"/>
    </source>
</evidence>
<dbReference type="Pfam" id="PF00582">
    <property type="entry name" value="Usp"/>
    <property type="match status" value="1"/>
</dbReference>
<organism evidence="3 4">
    <name type="scientific">Sediminivirga luteola</name>
    <dbReference type="NCBI Taxonomy" id="1774748"/>
    <lineage>
        <taxon>Bacteria</taxon>
        <taxon>Bacillati</taxon>
        <taxon>Actinomycetota</taxon>
        <taxon>Actinomycetes</taxon>
        <taxon>Micrococcales</taxon>
        <taxon>Brevibacteriaceae</taxon>
        <taxon>Sediminivirga</taxon>
    </lineage>
</organism>
<dbReference type="Gene3D" id="3.40.50.620">
    <property type="entry name" value="HUPs"/>
    <property type="match status" value="1"/>
</dbReference>
<dbReference type="Proteomes" id="UP000616114">
    <property type="component" value="Unassembled WGS sequence"/>
</dbReference>
<proteinExistence type="inferred from homology"/>
<dbReference type="RefSeq" id="WP_188549468.1">
    <property type="nucleotide sequence ID" value="NZ_BMFY01000002.1"/>
</dbReference>